<dbReference type="OrthoDB" id="9924384at2"/>
<accession>A0A402B4R7</accession>
<dbReference type="Proteomes" id="UP000287171">
    <property type="component" value="Unassembled WGS sequence"/>
</dbReference>
<dbReference type="EMBL" id="BIFT01000001">
    <property type="protein sequence ID" value="GCE26330.1"/>
    <property type="molecule type" value="Genomic_DNA"/>
</dbReference>
<evidence type="ECO:0000313" key="3">
    <source>
        <dbReference type="Proteomes" id="UP000287171"/>
    </source>
</evidence>
<dbReference type="AlphaFoldDB" id="A0A402B4R7"/>
<organism evidence="2 3">
    <name type="scientific">Dictyobacter alpinus</name>
    <dbReference type="NCBI Taxonomy" id="2014873"/>
    <lineage>
        <taxon>Bacteria</taxon>
        <taxon>Bacillati</taxon>
        <taxon>Chloroflexota</taxon>
        <taxon>Ktedonobacteria</taxon>
        <taxon>Ktedonobacterales</taxon>
        <taxon>Dictyobacteraceae</taxon>
        <taxon>Dictyobacter</taxon>
    </lineage>
</organism>
<feature type="region of interest" description="Disordered" evidence="1">
    <location>
        <begin position="136"/>
        <end position="161"/>
    </location>
</feature>
<evidence type="ECO:0000256" key="1">
    <source>
        <dbReference type="SAM" id="MobiDB-lite"/>
    </source>
</evidence>
<dbReference type="RefSeq" id="WP_126626803.1">
    <property type="nucleotide sequence ID" value="NZ_BIFT01000001.1"/>
</dbReference>
<keyword evidence="3" id="KW-1185">Reference proteome</keyword>
<comment type="caution">
    <text evidence="2">The sequence shown here is derived from an EMBL/GenBank/DDBJ whole genome shotgun (WGS) entry which is preliminary data.</text>
</comment>
<feature type="region of interest" description="Disordered" evidence="1">
    <location>
        <begin position="32"/>
        <end position="94"/>
    </location>
</feature>
<reference evidence="3" key="1">
    <citation type="submission" date="2018-12" db="EMBL/GenBank/DDBJ databases">
        <title>Tengunoibacter tsumagoiensis gen. nov., sp. nov., Dictyobacter kobayashii sp. nov., D. alpinus sp. nov., and D. joshuensis sp. nov. and description of Dictyobacteraceae fam. nov. within the order Ktedonobacterales isolated from Tengu-no-mugimeshi.</title>
        <authorList>
            <person name="Wang C.M."/>
            <person name="Zheng Y."/>
            <person name="Sakai Y."/>
            <person name="Toyoda A."/>
            <person name="Minakuchi Y."/>
            <person name="Abe K."/>
            <person name="Yokota A."/>
            <person name="Yabe S."/>
        </authorList>
    </citation>
    <scope>NUCLEOTIDE SEQUENCE [LARGE SCALE GENOMIC DNA]</scope>
    <source>
        <strain evidence="3">Uno16</strain>
    </source>
</reference>
<evidence type="ECO:0000313" key="2">
    <source>
        <dbReference type="EMBL" id="GCE26330.1"/>
    </source>
</evidence>
<proteinExistence type="predicted"/>
<gene>
    <name evidence="2" type="ORF">KDA_18140</name>
</gene>
<name>A0A402B4R7_9CHLR</name>
<feature type="compositionally biased region" description="Polar residues" evidence="1">
    <location>
        <begin position="81"/>
        <end position="94"/>
    </location>
</feature>
<protein>
    <submittedName>
        <fullName evidence="2">Uncharacterized protein</fullName>
    </submittedName>
</protein>
<sequence>MLIIGGLIAVAIVALALAFFLARGDNREKQAYELPPRTRETQPVAATPKPDPQVESAPATPTPTSRPAPAEYRRVDELEGASTNHDASTYYDQDTSVPALNRRVYELAGQLHSLQRQSQEIERSLIELSGTIEGMDTRGRHNSTPFYSGGSYVPGDSHEES</sequence>